<dbReference type="RefSeq" id="WP_340604201.1">
    <property type="nucleotide sequence ID" value="NZ_JBBMXV010000003.1"/>
</dbReference>
<keyword evidence="1" id="KW-0805">Transcription regulation</keyword>
<evidence type="ECO:0000256" key="1">
    <source>
        <dbReference type="ARBA" id="ARBA00023015"/>
    </source>
</evidence>
<name>A0ABD5V2G4_9EURY</name>
<comment type="caution">
    <text evidence="5">The sequence shown here is derived from an EMBL/GenBank/DDBJ whole genome shotgun (WGS) entry which is preliminary data.</text>
</comment>
<evidence type="ECO:0000259" key="4">
    <source>
        <dbReference type="Pfam" id="PF15915"/>
    </source>
</evidence>
<evidence type="ECO:0000313" key="5">
    <source>
        <dbReference type="EMBL" id="MFC6905678.1"/>
    </source>
</evidence>
<evidence type="ECO:0000313" key="6">
    <source>
        <dbReference type="Proteomes" id="UP001596312"/>
    </source>
</evidence>
<feature type="domain" description="Bacterioopsin transcriptional activator GAF and HTH associated" evidence="4">
    <location>
        <begin position="19"/>
        <end position="134"/>
    </location>
</feature>
<dbReference type="EMBL" id="JBHSXQ010000003">
    <property type="protein sequence ID" value="MFC6905678.1"/>
    <property type="molecule type" value="Genomic_DNA"/>
</dbReference>
<evidence type="ECO:0000259" key="3">
    <source>
        <dbReference type="Pfam" id="PF04967"/>
    </source>
</evidence>
<dbReference type="PANTHER" id="PTHR34236">
    <property type="entry name" value="DIMETHYL SULFOXIDE REDUCTASE TRANSCRIPTIONAL ACTIVATOR"/>
    <property type="match status" value="1"/>
</dbReference>
<dbReference type="Pfam" id="PF04967">
    <property type="entry name" value="HTH_10"/>
    <property type="match status" value="1"/>
</dbReference>
<gene>
    <name evidence="5" type="ORF">ACFQGH_10780</name>
</gene>
<keyword evidence="6" id="KW-1185">Reference proteome</keyword>
<feature type="domain" description="HTH bat-type" evidence="3">
    <location>
        <begin position="156"/>
        <end position="207"/>
    </location>
</feature>
<sequence length="228" mass="25266">MGAIINVRLPAAEVELGERVASLPEVVIDVEQLASRTSDDVLPLLWIRADDFAAVDEALEADPTVEGFDVIGSFDRRRLYRMEWADEAASTIRILGTAGGYVRNARVVDGKWSIEVLFPDRDDLSRMYDVANEADIPLTVDSIYELSDEDGRPNGLTTEQQETLVAAFEHGYYDVPREVSLVDLAEKLDISHQALSERLRRAHETLVDASVNGHVMDGATEAPRPTDQ</sequence>
<dbReference type="AlphaFoldDB" id="A0ABD5V2G4"/>
<evidence type="ECO:0000256" key="2">
    <source>
        <dbReference type="ARBA" id="ARBA00023163"/>
    </source>
</evidence>
<dbReference type="Pfam" id="PF15915">
    <property type="entry name" value="BAT"/>
    <property type="match status" value="1"/>
</dbReference>
<protein>
    <submittedName>
        <fullName evidence="5">Helix-turn-helix domain-containing protein</fullName>
    </submittedName>
</protein>
<accession>A0ABD5V2G4</accession>
<keyword evidence="2" id="KW-0804">Transcription</keyword>
<organism evidence="5 6">
    <name type="scientific">Halalkalicoccus tibetensis</name>
    <dbReference type="NCBI Taxonomy" id="175632"/>
    <lineage>
        <taxon>Archaea</taxon>
        <taxon>Methanobacteriati</taxon>
        <taxon>Methanobacteriota</taxon>
        <taxon>Stenosarchaea group</taxon>
        <taxon>Halobacteria</taxon>
        <taxon>Halobacteriales</taxon>
        <taxon>Halococcaceae</taxon>
        <taxon>Halalkalicoccus</taxon>
    </lineage>
</organism>
<reference evidence="5 6" key="1">
    <citation type="journal article" date="2019" name="Int. J. Syst. Evol. Microbiol.">
        <title>The Global Catalogue of Microorganisms (GCM) 10K type strain sequencing project: providing services to taxonomists for standard genome sequencing and annotation.</title>
        <authorList>
            <consortium name="The Broad Institute Genomics Platform"/>
            <consortium name="The Broad Institute Genome Sequencing Center for Infectious Disease"/>
            <person name="Wu L."/>
            <person name="Ma J."/>
        </authorList>
    </citation>
    <scope>NUCLEOTIDE SEQUENCE [LARGE SCALE GENOMIC DNA]</scope>
    <source>
        <strain evidence="5 6">CGMCC 1.3240</strain>
    </source>
</reference>
<dbReference type="InterPro" id="IPR007050">
    <property type="entry name" value="HTH_bacterioopsin"/>
</dbReference>
<dbReference type="Proteomes" id="UP001596312">
    <property type="component" value="Unassembled WGS sequence"/>
</dbReference>
<dbReference type="PANTHER" id="PTHR34236:SF1">
    <property type="entry name" value="DIMETHYL SULFOXIDE REDUCTASE TRANSCRIPTIONAL ACTIVATOR"/>
    <property type="match status" value="1"/>
</dbReference>
<dbReference type="InterPro" id="IPR031803">
    <property type="entry name" value="BAT_GAF/HTH-assoc"/>
</dbReference>
<proteinExistence type="predicted"/>